<dbReference type="InterPro" id="IPR029057">
    <property type="entry name" value="PRTase-like"/>
</dbReference>
<reference evidence="11 12" key="1">
    <citation type="submission" date="2024-09" db="EMBL/GenBank/DDBJ databases">
        <title>Laminarin stimulates single cell rates of sulfate reduction while oxygen inhibits transcriptomic activity in coastal marine sediment.</title>
        <authorList>
            <person name="Lindsay M."/>
            <person name="Orcutt B."/>
            <person name="Emerson D."/>
            <person name="Stepanauskas R."/>
            <person name="D'Angelo T."/>
        </authorList>
    </citation>
    <scope>NUCLEOTIDE SEQUENCE [LARGE SCALE GENOMIC DNA]</scope>
    <source>
        <strain evidence="11">SAG AM-311-K15</strain>
    </source>
</reference>
<keyword evidence="6 9" id="KW-0067">ATP-binding</keyword>
<feature type="binding site" evidence="9">
    <location>
        <position position="131"/>
    </location>
    <ligand>
        <name>Mg(2+)</name>
        <dbReference type="ChEBI" id="CHEBI:18420"/>
    </ligand>
</feature>
<evidence type="ECO:0000256" key="4">
    <source>
        <dbReference type="ARBA" id="ARBA00022741"/>
    </source>
</evidence>
<evidence type="ECO:0000256" key="9">
    <source>
        <dbReference type="HAMAP-Rule" id="MF_00583"/>
    </source>
</evidence>
<dbReference type="Proteomes" id="UP001594351">
    <property type="component" value="Unassembled WGS sequence"/>
</dbReference>
<feature type="binding site" evidence="9">
    <location>
        <position position="170"/>
    </location>
    <ligand>
        <name>Mg(2+)</name>
        <dbReference type="ChEBI" id="CHEBI:18420"/>
    </ligand>
</feature>
<dbReference type="Gene3D" id="3.40.50.2020">
    <property type="match status" value="2"/>
</dbReference>
<dbReference type="GO" id="GO:0004749">
    <property type="term" value="F:ribose phosphate diphosphokinase activity"/>
    <property type="evidence" value="ECO:0007669"/>
    <property type="project" value="UniProtKB-EC"/>
</dbReference>
<dbReference type="InterPro" id="IPR000836">
    <property type="entry name" value="PRTase_dom"/>
</dbReference>
<evidence type="ECO:0000256" key="6">
    <source>
        <dbReference type="ARBA" id="ARBA00022840"/>
    </source>
</evidence>
<keyword evidence="1 9" id="KW-0808">Transferase</keyword>
<evidence type="ECO:0000256" key="8">
    <source>
        <dbReference type="ARBA" id="ARBA00049535"/>
    </source>
</evidence>
<comment type="pathway">
    <text evidence="9">Metabolic intermediate biosynthesis; 5-phospho-alpha-D-ribose 1-diphosphate biosynthesis; 5-phospho-alpha-D-ribose 1-diphosphate from D-ribose 5-phosphate (route I): step 1/1.</text>
</comment>
<gene>
    <name evidence="9" type="primary">prs</name>
    <name evidence="11" type="ORF">ACFL27_07255</name>
</gene>
<evidence type="ECO:0000256" key="1">
    <source>
        <dbReference type="ARBA" id="ARBA00022679"/>
    </source>
</evidence>
<dbReference type="EC" id="2.7.6.1" evidence="9"/>
<dbReference type="HAMAP" id="MF_00583_B">
    <property type="entry name" value="RibP_PPkinase_B"/>
    <property type="match status" value="1"/>
</dbReference>
<evidence type="ECO:0000313" key="12">
    <source>
        <dbReference type="Proteomes" id="UP001594351"/>
    </source>
</evidence>
<keyword evidence="4 9" id="KW-0547">Nucleotide-binding</keyword>
<accession>A0ABV6YUT9</accession>
<keyword evidence="5 9" id="KW-0418">Kinase</keyword>
<keyword evidence="7 9" id="KW-0460">Magnesium</keyword>
<feature type="binding site" evidence="9">
    <location>
        <begin position="38"/>
        <end position="40"/>
    </location>
    <ligand>
        <name>ATP</name>
        <dbReference type="ChEBI" id="CHEBI:30616"/>
    </ligand>
</feature>
<evidence type="ECO:0000313" key="11">
    <source>
        <dbReference type="EMBL" id="MFC1849970.1"/>
    </source>
</evidence>
<dbReference type="Pfam" id="PF14572">
    <property type="entry name" value="Pribosyl_synth"/>
    <property type="match status" value="1"/>
</dbReference>
<dbReference type="NCBIfam" id="NF002320">
    <property type="entry name" value="PRK01259.1"/>
    <property type="match status" value="1"/>
</dbReference>
<dbReference type="InterPro" id="IPR005946">
    <property type="entry name" value="Rib-P_diPkinase"/>
</dbReference>
<evidence type="ECO:0000259" key="10">
    <source>
        <dbReference type="Pfam" id="PF13793"/>
    </source>
</evidence>
<proteinExistence type="inferred from homology"/>
<evidence type="ECO:0000256" key="5">
    <source>
        <dbReference type="ARBA" id="ARBA00022777"/>
    </source>
</evidence>
<dbReference type="Pfam" id="PF13793">
    <property type="entry name" value="Pribosyltran_N"/>
    <property type="match status" value="1"/>
</dbReference>
<dbReference type="PANTHER" id="PTHR10210">
    <property type="entry name" value="RIBOSE-PHOSPHATE DIPHOSPHOKINASE FAMILY MEMBER"/>
    <property type="match status" value="1"/>
</dbReference>
<comment type="catalytic activity">
    <reaction evidence="8 9">
        <text>D-ribose 5-phosphate + ATP = 5-phospho-alpha-D-ribose 1-diphosphate + AMP + H(+)</text>
        <dbReference type="Rhea" id="RHEA:15609"/>
        <dbReference type="ChEBI" id="CHEBI:15378"/>
        <dbReference type="ChEBI" id="CHEBI:30616"/>
        <dbReference type="ChEBI" id="CHEBI:58017"/>
        <dbReference type="ChEBI" id="CHEBI:78346"/>
        <dbReference type="ChEBI" id="CHEBI:456215"/>
        <dbReference type="EC" id="2.7.6.1"/>
    </reaction>
</comment>
<feature type="domain" description="Ribose-phosphate pyrophosphokinase N-terminal" evidence="10">
    <location>
        <begin position="5"/>
        <end position="121"/>
    </location>
</feature>
<comment type="function">
    <text evidence="9">Involved in the biosynthesis of the central metabolite phospho-alpha-D-ribosyl-1-pyrophosphate (PRPP) via the transfer of pyrophosphoryl group from ATP to 1-hydroxyl of ribose-5-phosphate (Rib-5-P).</text>
</comment>
<feature type="binding site" evidence="9">
    <location>
        <position position="195"/>
    </location>
    <ligand>
        <name>D-ribose 5-phosphate</name>
        <dbReference type="ChEBI" id="CHEBI:78346"/>
    </ligand>
</feature>
<comment type="similarity">
    <text evidence="9">Belongs to the ribose-phosphate pyrophosphokinase family. Class I subfamily.</text>
</comment>
<comment type="subcellular location">
    <subcellularLocation>
        <location evidence="9">Cytoplasm</location>
    </subcellularLocation>
</comment>
<comment type="caution">
    <text evidence="11">The sequence shown here is derived from an EMBL/GenBank/DDBJ whole genome shotgun (WGS) entry which is preliminary data.</text>
</comment>
<keyword evidence="2 9" id="KW-0479">Metal-binding</keyword>
<dbReference type="PROSITE" id="PS00114">
    <property type="entry name" value="PRPP_SYNTHASE"/>
    <property type="match status" value="1"/>
</dbReference>
<feature type="binding site" evidence="9">
    <location>
        <begin position="97"/>
        <end position="98"/>
    </location>
    <ligand>
        <name>ATP</name>
        <dbReference type="ChEBI" id="CHEBI:30616"/>
    </ligand>
</feature>
<evidence type="ECO:0000256" key="3">
    <source>
        <dbReference type="ARBA" id="ARBA00022727"/>
    </source>
</evidence>
<comment type="cofactor">
    <cofactor evidence="9">
        <name>Mg(2+)</name>
        <dbReference type="ChEBI" id="CHEBI:18420"/>
    </cofactor>
    <text evidence="9">Binds 2 Mg(2+) ions per subunit.</text>
</comment>
<dbReference type="InterPro" id="IPR029099">
    <property type="entry name" value="Pribosyltran_N"/>
</dbReference>
<name>A0ABV6YUT9_UNCC1</name>
<sequence length="313" mass="34474">MPNNLKIFAGRANEKLCSDISDYLNIELSDIEITTFSDGEVYVQVKENVRGEDVFVVQPTAPPVNQNLMELLIILDTLKRASAHRITAVLPYYGYARQDRKDKPRVPITSKLVAILIEKAGANRVLTIDLHAEQIQGFFEIPFDQLLAIPVLADYFLQKKLDNVVIVSPDAGGVSRARAFSNRLKANLAIAFKKREKKNVSEVIDIIGDVEGKNAIILDDMVDTAGTLTNCAEALYNRGAVKIFATATHPVLSGPAIERLQKSVISEVVVTNTIRTNDKSSICPKLKIVSIAPLIGKAIKNIHEETSISTIFH</sequence>
<dbReference type="NCBIfam" id="TIGR01251">
    <property type="entry name" value="ribP_PPkin"/>
    <property type="match status" value="1"/>
</dbReference>
<feature type="binding site" evidence="9">
    <location>
        <begin position="223"/>
        <end position="227"/>
    </location>
    <ligand>
        <name>D-ribose 5-phosphate</name>
        <dbReference type="ChEBI" id="CHEBI:78346"/>
    </ligand>
</feature>
<dbReference type="EMBL" id="JBHPBY010000069">
    <property type="protein sequence ID" value="MFC1849970.1"/>
    <property type="molecule type" value="Genomic_DNA"/>
</dbReference>
<dbReference type="CDD" id="cd06223">
    <property type="entry name" value="PRTases_typeI"/>
    <property type="match status" value="1"/>
</dbReference>
<dbReference type="PANTHER" id="PTHR10210:SF41">
    <property type="entry name" value="RIBOSE-PHOSPHATE PYROPHOSPHOKINASE 1, CHLOROPLASTIC"/>
    <property type="match status" value="1"/>
</dbReference>
<keyword evidence="12" id="KW-1185">Reference proteome</keyword>
<organism evidence="11 12">
    <name type="scientific">candidate division CSSED10-310 bacterium</name>
    <dbReference type="NCBI Taxonomy" id="2855610"/>
    <lineage>
        <taxon>Bacteria</taxon>
        <taxon>Bacteria division CSSED10-310</taxon>
    </lineage>
</organism>
<evidence type="ECO:0000256" key="7">
    <source>
        <dbReference type="ARBA" id="ARBA00022842"/>
    </source>
</evidence>
<feature type="active site" evidence="9">
    <location>
        <position position="193"/>
    </location>
</feature>
<evidence type="ECO:0000256" key="2">
    <source>
        <dbReference type="ARBA" id="ARBA00022723"/>
    </source>
</evidence>
<comment type="subunit">
    <text evidence="9">Homohexamer.</text>
</comment>
<keyword evidence="9" id="KW-0963">Cytoplasm</keyword>
<dbReference type="SMART" id="SM01400">
    <property type="entry name" value="Pribosyltran_N"/>
    <property type="match status" value="1"/>
</dbReference>
<dbReference type="InterPro" id="IPR000842">
    <property type="entry name" value="PRib_PP_synth_CS"/>
</dbReference>
<protein>
    <recommendedName>
        <fullName evidence="9">Ribose-phosphate pyrophosphokinase</fullName>
        <shortName evidence="9">RPPK</shortName>
        <ecNumber evidence="9">2.7.6.1</ecNumber>
    </recommendedName>
    <alternativeName>
        <fullName evidence="9">5-phospho-D-ribosyl alpha-1-diphosphate synthase</fullName>
    </alternativeName>
    <alternativeName>
        <fullName evidence="9">Phosphoribosyl diphosphate synthase</fullName>
    </alternativeName>
    <alternativeName>
        <fullName evidence="9">Phosphoribosyl pyrophosphate synthase</fullName>
        <shortName evidence="9">P-Rib-PP synthase</shortName>
        <shortName evidence="9">PRPP synthase</shortName>
        <shortName evidence="9">PRPPase</shortName>
    </alternativeName>
</protein>
<keyword evidence="3 9" id="KW-0545">Nucleotide biosynthesis</keyword>
<dbReference type="SUPFAM" id="SSF53271">
    <property type="entry name" value="PRTase-like"/>
    <property type="match status" value="1"/>
</dbReference>
<feature type="binding site" evidence="9">
    <location>
        <position position="219"/>
    </location>
    <ligand>
        <name>D-ribose 5-phosphate</name>
        <dbReference type="ChEBI" id="CHEBI:78346"/>
    </ligand>
</feature>
<dbReference type="InterPro" id="IPR037515">
    <property type="entry name" value="Rib-P_diPkinase_bac"/>
</dbReference>